<dbReference type="PANTHER" id="PTHR21433">
    <property type="entry name" value="TRANSMEMBRANE PROTEIN INDUCED BY TUMOR NECROSIS FACTOR ALPHA"/>
    <property type="match status" value="1"/>
</dbReference>
<name>A0ABM1ED75_PRICU</name>
<evidence type="ECO:0000256" key="2">
    <source>
        <dbReference type="ARBA" id="ARBA00009700"/>
    </source>
</evidence>
<keyword evidence="5 6" id="KW-0472">Membrane</keyword>
<evidence type="ECO:0000256" key="3">
    <source>
        <dbReference type="ARBA" id="ARBA00022692"/>
    </source>
</evidence>
<feature type="transmembrane region" description="Helical" evidence="6">
    <location>
        <begin position="205"/>
        <end position="222"/>
    </location>
</feature>
<keyword evidence="7" id="KW-1185">Reference proteome</keyword>
<protein>
    <submittedName>
        <fullName evidence="8">Transmembrane protein 120 homolog</fullName>
    </submittedName>
</protein>
<keyword evidence="3 6" id="KW-0812">Transmembrane</keyword>
<dbReference type="PANTHER" id="PTHR21433:SF0">
    <property type="entry name" value="TRANSMEMBRANE PROTEIN 120 HOMOLOG"/>
    <property type="match status" value="1"/>
</dbReference>
<evidence type="ECO:0000313" key="7">
    <source>
        <dbReference type="Proteomes" id="UP000695022"/>
    </source>
</evidence>
<feature type="transmembrane region" description="Helical" evidence="6">
    <location>
        <begin position="249"/>
        <end position="267"/>
    </location>
</feature>
<gene>
    <name evidence="8" type="primary">LOC106811120</name>
</gene>
<accession>A0ABM1ED75</accession>
<organism evidence="7 8">
    <name type="scientific">Priapulus caudatus</name>
    <name type="common">Priapulid worm</name>
    <dbReference type="NCBI Taxonomy" id="37621"/>
    <lineage>
        <taxon>Eukaryota</taxon>
        <taxon>Metazoa</taxon>
        <taxon>Ecdysozoa</taxon>
        <taxon>Scalidophora</taxon>
        <taxon>Priapulida</taxon>
        <taxon>Priapulimorpha</taxon>
        <taxon>Priapulimorphida</taxon>
        <taxon>Priapulidae</taxon>
        <taxon>Priapulus</taxon>
    </lineage>
</organism>
<sequence length="336" mass="39322">MRPGADEEGRVAELRHNVARVETQLQEIRETLPRKNGTYLQIIVGNVNVSILNKADRMRPGADEEGRVAELRHDVARVETQLQEIRETLPRKNGTYLQIIVGNVNVSILNKADRPKQNIGVRVSFTRWQHRNVVSRLVARVLDAIFLFLLVWYYCTLTIRESILQVNGSRVKGWWRAHHYISTVLSGLIITWPDGPVYRSFRNQFMWFCLYIAIVQLFQYQYQRGCLYRLKALGERHNMDITIDGFHQWMWKGLTFLLPFLAIGYVFQLYNAYVLYHLSFDPQCQEWQVPVLSFIFLLLFTGNTLTMIIVVKNKVQEVLQRPGSSTDRLKNKYKMA</sequence>
<evidence type="ECO:0000256" key="5">
    <source>
        <dbReference type="ARBA" id="ARBA00023136"/>
    </source>
</evidence>
<dbReference type="InterPro" id="IPR012926">
    <property type="entry name" value="TMEM120A/B"/>
</dbReference>
<reference evidence="8" key="1">
    <citation type="submission" date="2025-08" db="UniProtKB">
        <authorList>
            <consortium name="RefSeq"/>
        </authorList>
    </citation>
    <scope>IDENTIFICATION</scope>
</reference>
<feature type="transmembrane region" description="Helical" evidence="6">
    <location>
        <begin position="137"/>
        <end position="156"/>
    </location>
</feature>
<dbReference type="Proteomes" id="UP000695022">
    <property type="component" value="Unplaced"/>
</dbReference>
<evidence type="ECO:0000256" key="4">
    <source>
        <dbReference type="ARBA" id="ARBA00022989"/>
    </source>
</evidence>
<dbReference type="Pfam" id="PF07851">
    <property type="entry name" value="TMEM120A-B"/>
    <property type="match status" value="2"/>
</dbReference>
<comment type="subcellular location">
    <subcellularLocation>
        <location evidence="1">Membrane</location>
        <topology evidence="1">Multi-pass membrane protein</topology>
    </subcellularLocation>
</comment>
<dbReference type="RefSeq" id="XP_014670146.1">
    <property type="nucleotide sequence ID" value="XM_014814660.1"/>
</dbReference>
<feature type="transmembrane region" description="Helical" evidence="6">
    <location>
        <begin position="177"/>
        <end position="193"/>
    </location>
</feature>
<evidence type="ECO:0000256" key="1">
    <source>
        <dbReference type="ARBA" id="ARBA00004141"/>
    </source>
</evidence>
<keyword evidence="4 6" id="KW-1133">Transmembrane helix</keyword>
<evidence type="ECO:0000256" key="6">
    <source>
        <dbReference type="SAM" id="Phobius"/>
    </source>
</evidence>
<feature type="transmembrane region" description="Helical" evidence="6">
    <location>
        <begin position="287"/>
        <end position="311"/>
    </location>
</feature>
<proteinExistence type="inferred from homology"/>
<dbReference type="GeneID" id="106811120"/>
<comment type="similarity">
    <text evidence="2">Belongs to the TMEM120 family.</text>
</comment>
<evidence type="ECO:0000313" key="8">
    <source>
        <dbReference type="RefSeq" id="XP_014670146.1"/>
    </source>
</evidence>